<comment type="caution">
    <text evidence="3">The sequence shown here is derived from an EMBL/GenBank/DDBJ whole genome shotgun (WGS) entry which is preliminary data.</text>
</comment>
<protein>
    <submittedName>
        <fullName evidence="3">Uncharacterized protein</fullName>
    </submittedName>
</protein>
<proteinExistence type="predicted"/>
<feature type="region of interest" description="Disordered" evidence="1">
    <location>
        <begin position="94"/>
        <end position="133"/>
    </location>
</feature>
<keyword evidence="2" id="KW-0472">Membrane</keyword>
<gene>
    <name evidence="3" type="ORF">C0Q70_20509</name>
</gene>
<dbReference type="AlphaFoldDB" id="A0A2T7NFT2"/>
<evidence type="ECO:0000256" key="1">
    <source>
        <dbReference type="SAM" id="MobiDB-lite"/>
    </source>
</evidence>
<keyword evidence="2" id="KW-1133">Transmembrane helix</keyword>
<dbReference type="OrthoDB" id="370884at2759"/>
<dbReference type="EMBL" id="PZQS01000013">
    <property type="protein sequence ID" value="PVD20015.1"/>
    <property type="molecule type" value="Genomic_DNA"/>
</dbReference>
<name>A0A2T7NFT2_POMCA</name>
<reference evidence="3 4" key="1">
    <citation type="submission" date="2018-04" db="EMBL/GenBank/DDBJ databases">
        <title>The genome of golden apple snail Pomacea canaliculata provides insight into stress tolerance and invasive adaptation.</title>
        <authorList>
            <person name="Liu C."/>
            <person name="Liu B."/>
            <person name="Ren Y."/>
            <person name="Zhang Y."/>
            <person name="Wang H."/>
            <person name="Li S."/>
            <person name="Jiang F."/>
            <person name="Yin L."/>
            <person name="Zhang G."/>
            <person name="Qian W."/>
            <person name="Fan W."/>
        </authorList>
    </citation>
    <scope>NUCLEOTIDE SEQUENCE [LARGE SCALE GENOMIC DNA]</scope>
    <source>
        <strain evidence="3">SZHN2017</strain>
        <tissue evidence="3">Muscle</tissue>
    </source>
</reference>
<organism evidence="3 4">
    <name type="scientific">Pomacea canaliculata</name>
    <name type="common">Golden apple snail</name>
    <dbReference type="NCBI Taxonomy" id="400727"/>
    <lineage>
        <taxon>Eukaryota</taxon>
        <taxon>Metazoa</taxon>
        <taxon>Spiralia</taxon>
        <taxon>Lophotrochozoa</taxon>
        <taxon>Mollusca</taxon>
        <taxon>Gastropoda</taxon>
        <taxon>Caenogastropoda</taxon>
        <taxon>Architaenioglossa</taxon>
        <taxon>Ampullarioidea</taxon>
        <taxon>Ampullariidae</taxon>
        <taxon>Pomacea</taxon>
    </lineage>
</organism>
<sequence length="133" mass="15528">MMNFLWCVIALQLQSMEDTLKTFYIVQKYEPLSLFFLSIFAMVLVLQFVSMLVHRWGTFLHLMSSTRIDWCKKTHTEEEFARFVVSETQKLQNLEPIPDYEGGDDDDFDEDGMSLSDFDASLQQPSGQPGKRR</sequence>
<keyword evidence="4" id="KW-1185">Reference proteome</keyword>
<accession>A0A2T7NFT2</accession>
<evidence type="ECO:0000313" key="3">
    <source>
        <dbReference type="EMBL" id="PVD20015.1"/>
    </source>
</evidence>
<evidence type="ECO:0000313" key="4">
    <source>
        <dbReference type="Proteomes" id="UP000245119"/>
    </source>
</evidence>
<keyword evidence="2" id="KW-0812">Transmembrane</keyword>
<feature type="compositionally biased region" description="Acidic residues" evidence="1">
    <location>
        <begin position="101"/>
        <end position="112"/>
    </location>
</feature>
<dbReference type="Proteomes" id="UP000245119">
    <property type="component" value="Linkage Group LG13"/>
</dbReference>
<feature type="transmembrane region" description="Helical" evidence="2">
    <location>
        <begin position="31"/>
        <end position="53"/>
    </location>
</feature>
<evidence type="ECO:0000256" key="2">
    <source>
        <dbReference type="SAM" id="Phobius"/>
    </source>
</evidence>